<evidence type="ECO:0000313" key="3">
    <source>
        <dbReference type="Proteomes" id="UP000009235"/>
    </source>
</evidence>
<dbReference type="InterPro" id="IPR036259">
    <property type="entry name" value="MFS_trans_sf"/>
</dbReference>
<keyword evidence="1" id="KW-0812">Transmembrane</keyword>
<feature type="transmembrane region" description="Helical" evidence="1">
    <location>
        <begin position="302"/>
        <end position="319"/>
    </location>
</feature>
<reference evidence="2 3" key="1">
    <citation type="journal article" date="2011" name="J. Bacteriol.">
        <title>Complete genome sequence of Amycolicicoccus subflavus DQS3-9A1T, an actinomycete isolated from crude oil-polluted soil.</title>
        <authorList>
            <person name="Cai M."/>
            <person name="Chen W.M."/>
            <person name="Nie Y."/>
            <person name="Chi C.Q."/>
            <person name="Wang Y.N."/>
            <person name="Tang Y.Q."/>
            <person name="Li G.Y."/>
            <person name="Wu X.L."/>
        </authorList>
    </citation>
    <scope>NUCLEOTIDE SEQUENCE [LARGE SCALE GENOMIC DNA]</scope>
    <source>
        <strain evidence="3">DSM 45089 / DQS3-9A1</strain>
    </source>
</reference>
<feature type="transmembrane region" description="Helical" evidence="1">
    <location>
        <begin position="234"/>
        <end position="259"/>
    </location>
</feature>
<dbReference type="Proteomes" id="UP000009235">
    <property type="component" value="Chromosome"/>
</dbReference>
<dbReference type="HOGENOM" id="CLU_033532_3_0_11"/>
<feature type="transmembrane region" description="Helical" evidence="1">
    <location>
        <begin position="325"/>
        <end position="348"/>
    </location>
</feature>
<dbReference type="PANTHER" id="PTHR23542:SF1">
    <property type="entry name" value="MAJOR FACILITATOR SUPERFAMILY (MFS) PROFILE DOMAIN-CONTAINING PROTEIN"/>
    <property type="match status" value="1"/>
</dbReference>
<dbReference type="GO" id="GO:0022857">
    <property type="term" value="F:transmembrane transporter activity"/>
    <property type="evidence" value="ECO:0007669"/>
    <property type="project" value="InterPro"/>
</dbReference>
<dbReference type="AlphaFoldDB" id="F6EQV3"/>
<feature type="transmembrane region" description="Helical" evidence="1">
    <location>
        <begin position="52"/>
        <end position="73"/>
    </location>
</feature>
<dbReference type="eggNOG" id="COG2814">
    <property type="taxonomic scope" value="Bacteria"/>
</dbReference>
<keyword evidence="3" id="KW-1185">Reference proteome</keyword>
<dbReference type="Gene3D" id="1.20.1250.20">
    <property type="entry name" value="MFS general substrate transporter like domains"/>
    <property type="match status" value="2"/>
</dbReference>
<proteinExistence type="predicted"/>
<feature type="transmembrane region" description="Helical" evidence="1">
    <location>
        <begin position="394"/>
        <end position="414"/>
    </location>
</feature>
<feature type="transmembrane region" description="Helical" evidence="1">
    <location>
        <begin position="183"/>
        <end position="206"/>
    </location>
</feature>
<name>F6EQV3_HOYSD</name>
<dbReference type="RefSeq" id="WP_013805913.1">
    <property type="nucleotide sequence ID" value="NC_015564.1"/>
</dbReference>
<dbReference type="OrthoDB" id="4229605at2"/>
<accession>F6EQV3</accession>
<protein>
    <submittedName>
        <fullName evidence="2">Major facilitator superfamily MFS_1</fullName>
    </submittedName>
</protein>
<dbReference type="Pfam" id="PF07690">
    <property type="entry name" value="MFS_1"/>
    <property type="match status" value="1"/>
</dbReference>
<gene>
    <name evidence="2" type="ordered locus">AS9A_1112</name>
</gene>
<evidence type="ECO:0000256" key="1">
    <source>
        <dbReference type="SAM" id="Phobius"/>
    </source>
</evidence>
<evidence type="ECO:0000313" key="2">
    <source>
        <dbReference type="EMBL" id="AEF39564.1"/>
    </source>
</evidence>
<dbReference type="PANTHER" id="PTHR23542">
    <property type="match status" value="1"/>
</dbReference>
<dbReference type="KEGG" id="asd:AS9A_1112"/>
<keyword evidence="1" id="KW-1133">Transmembrane helix</keyword>
<dbReference type="SUPFAM" id="SSF103473">
    <property type="entry name" value="MFS general substrate transporter"/>
    <property type="match status" value="1"/>
</dbReference>
<dbReference type="InterPro" id="IPR011701">
    <property type="entry name" value="MFS"/>
</dbReference>
<dbReference type="STRING" id="443218.AS9A_1112"/>
<feature type="transmembrane region" description="Helical" evidence="1">
    <location>
        <begin position="360"/>
        <end position="382"/>
    </location>
</feature>
<feature type="transmembrane region" description="Helical" evidence="1">
    <location>
        <begin position="93"/>
        <end position="115"/>
    </location>
</feature>
<keyword evidence="1" id="KW-0472">Membrane</keyword>
<dbReference type="EMBL" id="CP002786">
    <property type="protein sequence ID" value="AEF39564.1"/>
    <property type="molecule type" value="Genomic_DNA"/>
</dbReference>
<feature type="transmembrane region" description="Helical" evidence="1">
    <location>
        <begin position="154"/>
        <end position="177"/>
    </location>
</feature>
<organism evidence="2 3">
    <name type="scientific">Hoyosella subflava (strain DSM 45089 / JCM 17490 / NBRC 109087 / DQS3-9A1)</name>
    <name type="common">Amycolicicoccus subflavus</name>
    <dbReference type="NCBI Taxonomy" id="443218"/>
    <lineage>
        <taxon>Bacteria</taxon>
        <taxon>Bacillati</taxon>
        <taxon>Actinomycetota</taxon>
        <taxon>Actinomycetes</taxon>
        <taxon>Mycobacteriales</taxon>
        <taxon>Hoyosellaceae</taxon>
        <taxon>Hoyosella</taxon>
    </lineage>
</organism>
<sequence length="428" mass="43471">MKGFALYREMWQIPGAPSLVSGGFVARLGQGVTVIAWLLLVRETRGSYSEAALVASAISLATACAAPVAGRLADRFSASKVLPYYAVTYSMSQLALLAAVLTGQPMTLLVTLAIVSGASFPPVSPAVRATWSVLTSPASGRAPLRPTAMAAESAMFEFVFVIGPLILSTSILAAGLFAGAESAALSGPALALGGSAVCTLLGTLWISRGTAMRAARTPSAGFTRGLGPLRSRGFVVLLVSAAGVALSFGAAPVALAAYAEEQHGLSGGAVTGVLIAVWSLGSAAVGLWFGSLRLLAPLRSQYLVLLAGLGAGYALWVVAPSTWLLGVLLVFTGGVIAPALAVTANLVAELTAEAMRNEAYTWLTTTNMAIAALGAATAGFVVEHPPLPTFAAGHNGFLLCAVAVLFALAAAMFVRVPTRGAELQEVAA</sequence>
<feature type="transmembrane region" description="Helical" evidence="1">
    <location>
        <begin position="265"/>
        <end position="290"/>
    </location>
</feature>